<dbReference type="EMBL" id="MGDX01000030">
    <property type="protein sequence ID" value="OGL70419.1"/>
    <property type="molecule type" value="Genomic_DNA"/>
</dbReference>
<reference evidence="4 5" key="1">
    <citation type="journal article" date="2016" name="Nat. Commun.">
        <title>Thousands of microbial genomes shed light on interconnected biogeochemical processes in an aquifer system.</title>
        <authorList>
            <person name="Anantharaman K."/>
            <person name="Brown C.T."/>
            <person name="Hug L.A."/>
            <person name="Sharon I."/>
            <person name="Castelle C.J."/>
            <person name="Probst A.J."/>
            <person name="Thomas B.C."/>
            <person name="Singh A."/>
            <person name="Wilkins M.J."/>
            <person name="Karaoz U."/>
            <person name="Brodie E.L."/>
            <person name="Williams K.H."/>
            <person name="Hubbard S.S."/>
            <person name="Banfield J.F."/>
        </authorList>
    </citation>
    <scope>NUCLEOTIDE SEQUENCE [LARGE SCALE GENOMIC DNA]</scope>
</reference>
<evidence type="ECO:0000256" key="1">
    <source>
        <dbReference type="SAM" id="MobiDB-lite"/>
    </source>
</evidence>
<accession>A0A1F7TWN1</accession>
<dbReference type="AlphaFoldDB" id="A0A1F7TWN1"/>
<dbReference type="Proteomes" id="UP000177097">
    <property type="component" value="Unassembled WGS sequence"/>
</dbReference>
<feature type="region of interest" description="Disordered" evidence="1">
    <location>
        <begin position="36"/>
        <end position="61"/>
    </location>
</feature>
<dbReference type="GO" id="GO:0004222">
    <property type="term" value="F:metalloendopeptidase activity"/>
    <property type="evidence" value="ECO:0007669"/>
    <property type="project" value="TreeGrafter"/>
</dbReference>
<dbReference type="SUPFAM" id="SSF51261">
    <property type="entry name" value="Duplicated hybrid motif"/>
    <property type="match status" value="1"/>
</dbReference>
<name>A0A1F7TWN1_9BACT</name>
<evidence type="ECO:0000313" key="4">
    <source>
        <dbReference type="EMBL" id="OGL70419.1"/>
    </source>
</evidence>
<dbReference type="InterPro" id="IPR050570">
    <property type="entry name" value="Cell_wall_metabolism_enzyme"/>
</dbReference>
<gene>
    <name evidence="4" type="ORF">A3C17_04330</name>
</gene>
<dbReference type="InterPro" id="IPR016047">
    <property type="entry name" value="M23ase_b-sheet_dom"/>
</dbReference>
<dbReference type="PANTHER" id="PTHR21666:SF270">
    <property type="entry name" value="MUREIN HYDROLASE ACTIVATOR ENVC"/>
    <property type="match status" value="1"/>
</dbReference>
<dbReference type="Gene3D" id="2.70.70.10">
    <property type="entry name" value="Glucose Permease (Domain IIA)"/>
    <property type="match status" value="1"/>
</dbReference>
<dbReference type="STRING" id="1802389.A3C17_04330"/>
<sequence>MIRLTTRVFTVVAAMFVTMPGCVVAELMAPVDKSAPADGANNAQSSGSDSEPDGGFGGSSEPIIHMPFQTGTSWLCTQGANGSYSHQYNSTRYDVDLDTPNNPSDYALVYAPVSGTVYLQYEPTGFGYHANIDMGNGMYVILGHLDSFAVQGATYVEEGDLIGTAGCTGSCTGEHVHLGVHSGDANRGASQGTSIPFRMFSRDVTDGGGAEPYSTSEMVCGLSSGHRYESQLATGAGSNSSSDGDHDEPCDDDDASNSDDDDAWDGPEDDSDDDDDTSDNGSDDDDDDDASGNGGDGEIELCWHTTGLSNVRDAELWVMDGGWQTIAQQGGTLTSVCGTWEADSGDVLLVNGEYTASGVPASRWWICANNGSNLQIYGSLRVDGVTAQTYVAENGVGGCDVELVVP</sequence>
<dbReference type="PANTHER" id="PTHR21666">
    <property type="entry name" value="PEPTIDASE-RELATED"/>
    <property type="match status" value="1"/>
</dbReference>
<feature type="compositionally biased region" description="Polar residues" evidence="1">
    <location>
        <begin position="232"/>
        <end position="242"/>
    </location>
</feature>
<dbReference type="CDD" id="cd12797">
    <property type="entry name" value="M23_peptidase"/>
    <property type="match status" value="1"/>
</dbReference>
<feature type="compositionally biased region" description="Acidic residues" evidence="1">
    <location>
        <begin position="245"/>
        <end position="290"/>
    </location>
</feature>
<feature type="chain" id="PRO_5009532927" description="M23ase beta-sheet core domain-containing protein" evidence="2">
    <location>
        <begin position="26"/>
        <end position="406"/>
    </location>
</feature>
<evidence type="ECO:0000256" key="2">
    <source>
        <dbReference type="SAM" id="SignalP"/>
    </source>
</evidence>
<protein>
    <recommendedName>
        <fullName evidence="3">M23ase beta-sheet core domain-containing protein</fullName>
    </recommendedName>
</protein>
<proteinExistence type="predicted"/>
<comment type="caution">
    <text evidence="4">The sequence shown here is derived from an EMBL/GenBank/DDBJ whole genome shotgun (WGS) entry which is preliminary data.</text>
</comment>
<feature type="domain" description="M23ase beta-sheet core" evidence="3">
    <location>
        <begin position="107"/>
        <end position="183"/>
    </location>
</feature>
<dbReference type="InterPro" id="IPR011055">
    <property type="entry name" value="Dup_hybrid_motif"/>
</dbReference>
<feature type="region of interest" description="Disordered" evidence="1">
    <location>
        <begin position="232"/>
        <end position="299"/>
    </location>
</feature>
<keyword evidence="2" id="KW-0732">Signal</keyword>
<feature type="signal peptide" evidence="2">
    <location>
        <begin position="1"/>
        <end position="25"/>
    </location>
</feature>
<evidence type="ECO:0000259" key="3">
    <source>
        <dbReference type="Pfam" id="PF01551"/>
    </source>
</evidence>
<evidence type="ECO:0000313" key="5">
    <source>
        <dbReference type="Proteomes" id="UP000177097"/>
    </source>
</evidence>
<organism evidence="4 5">
    <name type="scientific">Candidatus Uhrbacteria bacterium RIFCSPHIGHO2_02_FULL_53_13</name>
    <dbReference type="NCBI Taxonomy" id="1802389"/>
    <lineage>
        <taxon>Bacteria</taxon>
        <taxon>Candidatus Uhriibacteriota</taxon>
    </lineage>
</organism>
<dbReference type="Pfam" id="PF01551">
    <property type="entry name" value="Peptidase_M23"/>
    <property type="match status" value="1"/>
</dbReference>